<protein>
    <recommendedName>
        <fullName evidence="10">Ribosomal protein L9 domain-containing protein</fullName>
    </recommendedName>
</protein>
<dbReference type="InterPro" id="IPR020070">
    <property type="entry name" value="Ribosomal_bL9_N"/>
</dbReference>
<dbReference type="Gene3D" id="3.10.430.100">
    <property type="entry name" value="Ribosomal protein L9, C-terminal domain"/>
    <property type="match status" value="1"/>
</dbReference>
<dbReference type="HAMAP" id="MF_00503">
    <property type="entry name" value="Ribosomal_bL9"/>
    <property type="match status" value="1"/>
</dbReference>
<evidence type="ECO:0000313" key="9">
    <source>
        <dbReference type="EMBL" id="SVD53448.1"/>
    </source>
</evidence>
<dbReference type="PANTHER" id="PTHR21368">
    <property type="entry name" value="50S RIBOSOMAL PROTEIN L9"/>
    <property type="match status" value="1"/>
</dbReference>
<evidence type="ECO:0000259" key="7">
    <source>
        <dbReference type="Pfam" id="PF01281"/>
    </source>
</evidence>
<keyword evidence="4" id="KW-0689">Ribosomal protein</keyword>
<evidence type="ECO:0000256" key="3">
    <source>
        <dbReference type="ARBA" id="ARBA00022884"/>
    </source>
</evidence>
<keyword evidence="5" id="KW-0687">Ribonucleoprotein</keyword>
<dbReference type="InterPro" id="IPR020069">
    <property type="entry name" value="Ribosomal_bL9_C"/>
</dbReference>
<keyword evidence="3" id="KW-0694">RNA-binding</keyword>
<dbReference type="InterPro" id="IPR036791">
    <property type="entry name" value="Ribosomal_bL9_C_sf"/>
</dbReference>
<evidence type="ECO:0008006" key="10">
    <source>
        <dbReference type="Google" id="ProtNLM"/>
    </source>
</evidence>
<dbReference type="EMBL" id="UINC01156817">
    <property type="protein sequence ID" value="SVD53448.1"/>
    <property type="molecule type" value="Genomic_DNA"/>
</dbReference>
<comment type="similarity">
    <text evidence="1">Belongs to the bacterial ribosomal protein bL9 family.</text>
</comment>
<feature type="coiled-coil region" evidence="6">
    <location>
        <begin position="42"/>
        <end position="69"/>
    </location>
</feature>
<dbReference type="SUPFAM" id="SSF55658">
    <property type="entry name" value="L9 N-domain-like"/>
    <property type="match status" value="1"/>
</dbReference>
<evidence type="ECO:0000256" key="1">
    <source>
        <dbReference type="ARBA" id="ARBA00010605"/>
    </source>
</evidence>
<feature type="domain" description="Large ribosomal subunit protein bL9 C-terminal" evidence="8">
    <location>
        <begin position="59"/>
        <end position="141"/>
    </location>
</feature>
<accession>A0A382W5Q3</accession>
<dbReference type="InterPro" id="IPR020594">
    <property type="entry name" value="Ribosomal_bL9_bac/chp"/>
</dbReference>
<dbReference type="GO" id="GO:0003735">
    <property type="term" value="F:structural constituent of ribosome"/>
    <property type="evidence" value="ECO:0007669"/>
    <property type="project" value="InterPro"/>
</dbReference>
<dbReference type="GO" id="GO:0006412">
    <property type="term" value="P:translation"/>
    <property type="evidence" value="ECO:0007669"/>
    <property type="project" value="InterPro"/>
</dbReference>
<dbReference type="GO" id="GO:0019843">
    <property type="term" value="F:rRNA binding"/>
    <property type="evidence" value="ECO:0007669"/>
    <property type="project" value="UniProtKB-KW"/>
</dbReference>
<dbReference type="Pfam" id="PF03948">
    <property type="entry name" value="Ribosomal_L9_C"/>
    <property type="match status" value="1"/>
</dbReference>
<evidence type="ECO:0000256" key="6">
    <source>
        <dbReference type="SAM" id="Coils"/>
    </source>
</evidence>
<dbReference type="SUPFAM" id="SSF55653">
    <property type="entry name" value="Ribosomal protein L9 C-domain"/>
    <property type="match status" value="1"/>
</dbReference>
<reference evidence="9" key="1">
    <citation type="submission" date="2018-05" db="EMBL/GenBank/DDBJ databases">
        <authorList>
            <person name="Lanie J.A."/>
            <person name="Ng W.-L."/>
            <person name="Kazmierczak K.M."/>
            <person name="Andrzejewski T.M."/>
            <person name="Davidsen T.M."/>
            <person name="Wayne K.J."/>
            <person name="Tettelin H."/>
            <person name="Glass J.I."/>
            <person name="Rusch D."/>
            <person name="Podicherti R."/>
            <person name="Tsui H.-C.T."/>
            <person name="Winkler M.E."/>
        </authorList>
    </citation>
    <scope>NUCLEOTIDE SEQUENCE</scope>
</reference>
<evidence type="ECO:0000259" key="8">
    <source>
        <dbReference type="Pfam" id="PF03948"/>
    </source>
</evidence>
<dbReference type="InterPro" id="IPR036935">
    <property type="entry name" value="Ribosomal_bL9_N_sf"/>
</dbReference>
<dbReference type="Pfam" id="PF01281">
    <property type="entry name" value="Ribosomal_L9_N"/>
    <property type="match status" value="1"/>
</dbReference>
<sequence length="144" mass="15052">MRSDVDGLGRTGDIVEVARGYARNYLVPKGLAIEAVAGVTAQAEAMQRKRALKAAADQAEAEATAARIAGVVVQVTAKASDEGRLFGSVGIAEVADALTAQIGLELDRRQVVGEVVKEVGSHEFTIELHSDVTVPVTVEVQAEV</sequence>
<dbReference type="InterPro" id="IPR000244">
    <property type="entry name" value="Ribosomal_bL9"/>
</dbReference>
<gene>
    <name evidence="9" type="ORF">METZ01_LOCUS406302</name>
</gene>
<dbReference type="Gene3D" id="3.40.5.10">
    <property type="entry name" value="Ribosomal protein L9, N-terminal domain"/>
    <property type="match status" value="1"/>
</dbReference>
<proteinExistence type="inferred from homology"/>
<keyword evidence="2" id="KW-0699">rRNA-binding</keyword>
<dbReference type="InterPro" id="IPR009027">
    <property type="entry name" value="Ribosomal_bL9/RNase_H1_N"/>
</dbReference>
<evidence type="ECO:0000256" key="4">
    <source>
        <dbReference type="ARBA" id="ARBA00022980"/>
    </source>
</evidence>
<dbReference type="GO" id="GO:1990904">
    <property type="term" value="C:ribonucleoprotein complex"/>
    <property type="evidence" value="ECO:0007669"/>
    <property type="project" value="UniProtKB-KW"/>
</dbReference>
<name>A0A382W5Q3_9ZZZZ</name>
<dbReference type="NCBIfam" id="TIGR00158">
    <property type="entry name" value="L9"/>
    <property type="match status" value="1"/>
</dbReference>
<evidence type="ECO:0000256" key="2">
    <source>
        <dbReference type="ARBA" id="ARBA00022730"/>
    </source>
</evidence>
<dbReference type="GO" id="GO:0005840">
    <property type="term" value="C:ribosome"/>
    <property type="evidence" value="ECO:0007669"/>
    <property type="project" value="UniProtKB-KW"/>
</dbReference>
<organism evidence="9">
    <name type="scientific">marine metagenome</name>
    <dbReference type="NCBI Taxonomy" id="408172"/>
    <lineage>
        <taxon>unclassified sequences</taxon>
        <taxon>metagenomes</taxon>
        <taxon>ecological metagenomes</taxon>
    </lineage>
</organism>
<dbReference type="AlphaFoldDB" id="A0A382W5Q3"/>
<feature type="domain" description="Ribosomal protein L9" evidence="7">
    <location>
        <begin position="3"/>
        <end position="38"/>
    </location>
</feature>
<evidence type="ECO:0000256" key="5">
    <source>
        <dbReference type="ARBA" id="ARBA00023274"/>
    </source>
</evidence>
<keyword evidence="6" id="KW-0175">Coiled coil</keyword>